<dbReference type="VEuPathDB" id="AmoebaDB:EIN_390760"/>
<feature type="compositionally biased region" description="Basic residues" evidence="1">
    <location>
        <begin position="586"/>
        <end position="595"/>
    </location>
</feature>
<feature type="region of interest" description="Disordered" evidence="1">
    <location>
        <begin position="440"/>
        <end position="462"/>
    </location>
</feature>
<dbReference type="GO" id="GO:0000723">
    <property type="term" value="P:telomere maintenance"/>
    <property type="evidence" value="ECO:0007669"/>
    <property type="project" value="TreeGrafter"/>
</dbReference>
<evidence type="ECO:0000256" key="1">
    <source>
        <dbReference type="SAM" id="MobiDB-lite"/>
    </source>
</evidence>
<dbReference type="Proteomes" id="UP000014680">
    <property type="component" value="Unassembled WGS sequence"/>
</dbReference>
<dbReference type="GO" id="GO:0007095">
    <property type="term" value="P:mitotic G2 DNA damage checkpoint signaling"/>
    <property type="evidence" value="ECO:0007669"/>
    <property type="project" value="TreeGrafter"/>
</dbReference>
<dbReference type="PANTHER" id="PTHR10139:SF1">
    <property type="entry name" value="DOUBLE-STRAND BREAK REPAIR PROTEIN MRE11"/>
    <property type="match status" value="1"/>
</dbReference>
<dbReference type="KEGG" id="eiv:EIN_390760"/>
<sequence>MSLTFYSTSDSHLGWNERHQTLKDDSIYSFSKFIETSTADAGSILLHAGDLFNDLQPTKFAVAHASSLIKTNCLGNVDLPYTVKDCSHLPYLLNIDDPYINVSHPFFVIHGIQDEPSGKCLTSGVEILSACGLVNYLNKDIKQERVLSPVLFSTGTTQVALYGLTFRTADQLIDAVTEDDFKLKKPTGEWVTLLLLHVPRGNLKSDKLDKFYKLFSVVIFGGIHSPQKAIEHHEKTFFLYPGAPFFMNYDEYNEKEKGIIKVTINGMDVRPEFVPIAPKHKMIKKEINVRADYKGPESASSFGKYVKTKLRGIVEELDLEDEEKVMMKVLFFNSPPVYPDLVKISSEFIDTVINITDFVRVKRYVKNEGVTKDVSMETLVKEELNSGDSVKVIRPEEISVCLRRVEMNSVHLGVGQMVTKCVDDMTNVATELIEKKMETVNLNDDGKDERDGEKVDESEKERGEKLFDEVMKTVYEKYEKNTNYTDVKIELEEDEKREIEPKKRSVSTRVKTKPTPKDLEKSEEEPSALLRDEKEADEDKQQEKTTKKALLDATKKIEYNNHITTTSTKQVTKTAIKKTSADARIKAKLRRNNNN</sequence>
<feature type="compositionally biased region" description="Basic residues" evidence="1">
    <location>
        <begin position="504"/>
        <end position="514"/>
    </location>
</feature>
<dbReference type="PANTHER" id="PTHR10139">
    <property type="entry name" value="DOUBLE-STRAND BREAK REPAIR PROTEIN MRE11"/>
    <property type="match status" value="1"/>
</dbReference>
<dbReference type="GO" id="GO:0097552">
    <property type="term" value="P:mitochondrial double-strand break repair via homologous recombination"/>
    <property type="evidence" value="ECO:0007669"/>
    <property type="project" value="TreeGrafter"/>
</dbReference>
<proteinExistence type="predicted"/>
<dbReference type="EMBL" id="KB206629">
    <property type="protein sequence ID" value="ELP89451.1"/>
    <property type="molecule type" value="Genomic_DNA"/>
</dbReference>
<feature type="region of interest" description="Disordered" evidence="1">
    <location>
        <begin position="494"/>
        <end position="547"/>
    </location>
</feature>
<feature type="compositionally biased region" description="Low complexity" evidence="1">
    <location>
        <begin position="564"/>
        <end position="574"/>
    </location>
</feature>
<name>A0A0A1UB73_ENTIV</name>
<dbReference type="GO" id="GO:0000724">
    <property type="term" value="P:double-strand break repair via homologous recombination"/>
    <property type="evidence" value="ECO:0007669"/>
    <property type="project" value="TreeGrafter"/>
</dbReference>
<feature type="compositionally biased region" description="Basic and acidic residues" evidence="1">
    <location>
        <begin position="530"/>
        <end position="547"/>
    </location>
</feature>
<accession>A0A0A1UB73</accession>
<dbReference type="SUPFAM" id="SSF56300">
    <property type="entry name" value="Metallo-dependent phosphatases"/>
    <property type="match status" value="1"/>
</dbReference>
<dbReference type="OrthoDB" id="30417at2759"/>
<feature type="compositionally biased region" description="Basic and acidic residues" evidence="1">
    <location>
        <begin position="494"/>
        <end position="503"/>
    </location>
</feature>
<dbReference type="OMA" id="CITEAVI"/>
<evidence type="ECO:0000313" key="3">
    <source>
        <dbReference type="Proteomes" id="UP000014680"/>
    </source>
</evidence>
<dbReference type="GO" id="GO:0035861">
    <property type="term" value="C:site of double-strand break"/>
    <property type="evidence" value="ECO:0007669"/>
    <property type="project" value="TreeGrafter"/>
</dbReference>
<dbReference type="Gene3D" id="3.60.21.10">
    <property type="match status" value="1"/>
</dbReference>
<dbReference type="GO" id="GO:0042138">
    <property type="term" value="P:meiotic DNA double-strand break formation"/>
    <property type="evidence" value="ECO:0007669"/>
    <property type="project" value="TreeGrafter"/>
</dbReference>
<gene>
    <name evidence="2" type="ORF">EIN_390760</name>
</gene>
<dbReference type="GeneID" id="14888467"/>
<dbReference type="AlphaFoldDB" id="A0A0A1UB73"/>
<protein>
    <submittedName>
        <fullName evidence="2">Double-strand break repair protein MRE11A, putative</fullName>
    </submittedName>
</protein>
<organism evidence="2 3">
    <name type="scientific">Entamoeba invadens IP1</name>
    <dbReference type="NCBI Taxonomy" id="370355"/>
    <lineage>
        <taxon>Eukaryota</taxon>
        <taxon>Amoebozoa</taxon>
        <taxon>Evosea</taxon>
        <taxon>Archamoebae</taxon>
        <taxon>Mastigamoebida</taxon>
        <taxon>Entamoebidae</taxon>
        <taxon>Entamoeba</taxon>
    </lineage>
</organism>
<dbReference type="InterPro" id="IPR029052">
    <property type="entry name" value="Metallo-depent_PP-like"/>
</dbReference>
<keyword evidence="3" id="KW-1185">Reference proteome</keyword>
<reference evidence="2 3" key="1">
    <citation type="submission" date="2012-10" db="EMBL/GenBank/DDBJ databases">
        <authorList>
            <person name="Zafar N."/>
            <person name="Inman J."/>
            <person name="Hall N."/>
            <person name="Lorenzi H."/>
            <person name="Caler E."/>
        </authorList>
    </citation>
    <scope>NUCLEOTIDE SEQUENCE [LARGE SCALE GENOMIC DNA]</scope>
    <source>
        <strain evidence="2 3">IP1</strain>
    </source>
</reference>
<dbReference type="GO" id="GO:0006303">
    <property type="term" value="P:double-strand break repair via nonhomologous end joining"/>
    <property type="evidence" value="ECO:0007669"/>
    <property type="project" value="TreeGrafter"/>
</dbReference>
<evidence type="ECO:0000313" key="2">
    <source>
        <dbReference type="EMBL" id="ELP89451.1"/>
    </source>
</evidence>
<dbReference type="GO" id="GO:0000014">
    <property type="term" value="F:single-stranded DNA endodeoxyribonuclease activity"/>
    <property type="evidence" value="ECO:0007669"/>
    <property type="project" value="TreeGrafter"/>
</dbReference>
<feature type="region of interest" description="Disordered" evidence="1">
    <location>
        <begin position="562"/>
        <end position="595"/>
    </location>
</feature>
<dbReference type="GO" id="GO:0030870">
    <property type="term" value="C:Mre11 complex"/>
    <property type="evidence" value="ECO:0007669"/>
    <property type="project" value="TreeGrafter"/>
</dbReference>
<dbReference type="RefSeq" id="XP_004256222.1">
    <property type="nucleotide sequence ID" value="XM_004256174.1"/>
</dbReference>